<sequence>MIEVINYSPEYKDEWDKFVKSADNFSFLFLRDYIEYHSDRFEDYSLLLIENRNIKALLPGNIYNDDFISHQGLTYGGIILPKNTSFEKHLLYLNSFIDYLKHKNIKHFILKSQNYFYSQTQQNAYEYIFASNTLIDKQYDLGTHIKCTSHEFPKKCVRKGKLALYETHSASDASLFWPLLEKSLDSIYDSKPVHTLEEIEKLKSNFPENIQFIHLINIETGELDAGAVLFAINEVVKVQYLAVNENGRKNRASDVLYYNLIAHLKEKYQYIDFGTNMKYDNSINSSLLSTKEKFGTSIHPVIKYKIDITSTLKF</sequence>
<proteinExistence type="predicted"/>
<keyword evidence="2" id="KW-1185">Reference proteome</keyword>
<gene>
    <name evidence="1" type="ORF">KEM10_08035</name>
</gene>
<dbReference type="InterPro" id="IPR016181">
    <property type="entry name" value="Acyl_CoA_acyltransferase"/>
</dbReference>
<evidence type="ECO:0000313" key="2">
    <source>
        <dbReference type="Proteomes" id="UP000708576"/>
    </source>
</evidence>
<dbReference type="Proteomes" id="UP000708576">
    <property type="component" value="Unassembled WGS sequence"/>
</dbReference>
<comment type="caution">
    <text evidence="1">The sequence shown here is derived from an EMBL/GenBank/DDBJ whole genome shotgun (WGS) entry which is preliminary data.</text>
</comment>
<dbReference type="RefSeq" id="WP_212215475.1">
    <property type="nucleotide sequence ID" value="NZ_JAGUCO010000004.1"/>
</dbReference>
<accession>A0ABS5JUT3</accession>
<reference evidence="1 2" key="1">
    <citation type="journal article" date="2015" name="Int. J. Syst. Evol. Microbiol.">
        <title>Carboxylicivirga linearis sp. nov., isolated from a sea cucumber culture pond.</title>
        <authorList>
            <person name="Wang F.Q."/>
            <person name="Zhou Y.X."/>
            <person name="Lin X.Z."/>
            <person name="Chen G.J."/>
            <person name="Du Z.J."/>
        </authorList>
    </citation>
    <scope>NUCLEOTIDE SEQUENCE [LARGE SCALE GENOMIC DNA]</scope>
    <source>
        <strain evidence="1 2">FB218</strain>
    </source>
</reference>
<dbReference type="SUPFAM" id="SSF55729">
    <property type="entry name" value="Acyl-CoA N-acyltransferases (Nat)"/>
    <property type="match status" value="1"/>
</dbReference>
<dbReference type="Gene3D" id="3.40.630.30">
    <property type="match status" value="1"/>
</dbReference>
<evidence type="ECO:0000313" key="1">
    <source>
        <dbReference type="EMBL" id="MBS2098229.1"/>
    </source>
</evidence>
<protein>
    <recommendedName>
        <fullName evidence="3">GNAT family N-acetyltransferase</fullName>
    </recommendedName>
</protein>
<organism evidence="1 2">
    <name type="scientific">Carboxylicivirga linearis</name>
    <dbReference type="NCBI Taxonomy" id="1628157"/>
    <lineage>
        <taxon>Bacteria</taxon>
        <taxon>Pseudomonadati</taxon>
        <taxon>Bacteroidota</taxon>
        <taxon>Bacteroidia</taxon>
        <taxon>Marinilabiliales</taxon>
        <taxon>Marinilabiliaceae</taxon>
        <taxon>Carboxylicivirga</taxon>
    </lineage>
</organism>
<dbReference type="EMBL" id="JAGUCO010000004">
    <property type="protein sequence ID" value="MBS2098229.1"/>
    <property type="molecule type" value="Genomic_DNA"/>
</dbReference>
<name>A0ABS5JUT3_9BACT</name>
<evidence type="ECO:0008006" key="3">
    <source>
        <dbReference type="Google" id="ProtNLM"/>
    </source>
</evidence>